<feature type="compositionally biased region" description="Pro residues" evidence="1">
    <location>
        <begin position="583"/>
        <end position="600"/>
    </location>
</feature>
<evidence type="ECO:0008006" key="5">
    <source>
        <dbReference type="Google" id="ProtNLM"/>
    </source>
</evidence>
<keyword evidence="2" id="KW-0812">Transmembrane</keyword>
<evidence type="ECO:0000313" key="4">
    <source>
        <dbReference type="Proteomes" id="UP000287352"/>
    </source>
</evidence>
<evidence type="ECO:0000256" key="1">
    <source>
        <dbReference type="SAM" id="MobiDB-lite"/>
    </source>
</evidence>
<proteinExistence type="predicted"/>
<gene>
    <name evidence="3" type="ORF">KTT_57210</name>
</gene>
<keyword evidence="2" id="KW-0472">Membrane</keyword>
<keyword evidence="4" id="KW-1185">Reference proteome</keyword>
<feature type="region of interest" description="Disordered" evidence="1">
    <location>
        <begin position="574"/>
        <end position="600"/>
    </location>
</feature>
<dbReference type="RefSeq" id="WP_126583268.1">
    <property type="nucleotide sequence ID" value="NZ_BIFR01000002.1"/>
</dbReference>
<dbReference type="EMBL" id="BIFR01000002">
    <property type="protein sequence ID" value="GCE15862.1"/>
    <property type="molecule type" value="Genomic_DNA"/>
</dbReference>
<feature type="transmembrane region" description="Helical" evidence="2">
    <location>
        <begin position="20"/>
        <end position="40"/>
    </location>
</feature>
<accession>A0A402A9M6</accession>
<organism evidence="3 4">
    <name type="scientific">Tengunoibacter tsumagoiensis</name>
    <dbReference type="NCBI Taxonomy" id="2014871"/>
    <lineage>
        <taxon>Bacteria</taxon>
        <taxon>Bacillati</taxon>
        <taxon>Chloroflexota</taxon>
        <taxon>Ktedonobacteria</taxon>
        <taxon>Ktedonobacterales</taxon>
        <taxon>Dictyobacteraceae</taxon>
        <taxon>Tengunoibacter</taxon>
    </lineage>
</organism>
<dbReference type="Gene3D" id="2.60.120.200">
    <property type="match status" value="1"/>
</dbReference>
<evidence type="ECO:0000256" key="2">
    <source>
        <dbReference type="SAM" id="Phobius"/>
    </source>
</evidence>
<protein>
    <recommendedName>
        <fullName evidence="5">DUF1349 domain-containing protein</fullName>
    </recommendedName>
</protein>
<keyword evidence="2" id="KW-1133">Transmembrane helix</keyword>
<name>A0A402A9M6_9CHLR</name>
<reference evidence="4" key="1">
    <citation type="submission" date="2018-12" db="EMBL/GenBank/DDBJ databases">
        <title>Tengunoibacter tsumagoiensis gen. nov., sp. nov., Dictyobacter kobayashii sp. nov., D. alpinus sp. nov., and D. joshuensis sp. nov. and description of Dictyobacteraceae fam. nov. within the order Ktedonobacterales isolated from Tengu-no-mugimeshi.</title>
        <authorList>
            <person name="Wang C.M."/>
            <person name="Zheng Y."/>
            <person name="Sakai Y."/>
            <person name="Toyoda A."/>
            <person name="Minakuchi Y."/>
            <person name="Abe K."/>
            <person name="Yokota A."/>
            <person name="Yabe S."/>
        </authorList>
    </citation>
    <scope>NUCLEOTIDE SEQUENCE [LARGE SCALE GENOMIC DNA]</scope>
    <source>
        <strain evidence="4">Uno3</strain>
    </source>
</reference>
<comment type="caution">
    <text evidence="3">The sequence shown here is derived from an EMBL/GenBank/DDBJ whole genome shotgun (WGS) entry which is preliminary data.</text>
</comment>
<sequence>MQGSIDCSGMIAKRKPTGWVFLLLSFFLLSFGSTSLWLFVEHSPALASGKQQSVPAATVYPAVGVNLAWSGDSNGDFLFADAFKTWRLEAAPGQSAPPSVDANGWPQGDFAAFLWDGGFLIHTTGSYAVRFNGKATLSLSLVAGSITNQVYDANSNTTTATVSIDGESSPRLNFTNTQRNSSSAINTGVTNVQLMRPTSPGATTSYSFSTTFTAAIKNFVGRFQAIRFMDTTNTNGSLESNWSDRRLPQNSQEGQASWEYVIQLCNETGKDAYINIPELATNDYITQLAKLFKYGSDANGSVYSSSQSNPVHAPLNASLHLYIENSNELWNGSFLQMHQNHDAGVAEVNAGGSPLNYDGNTGDWTWAWRRIALRIKQMSDIFRSTFGDAAMPPNSNPQIRPILEWQYGNAQDTANVELSFLNNYYNNADGQHVSNPHPVNYFLYGGGGAAYSGVKNASASTIDDMYNSGLDDGVVNGTVVTDVTFTRAYGLHDIAYEGGFQIGGDNISSLQKQANLDPRATAMEIQAQTLFTQAGGELLMYFDSSSGNYGLAIPTVLDSTPKLQAIDSIVQNGVNVSGGSTPTPTPTQTPTQTPTPTPGLPSPWQTQDIGSVGQTGSASYTGGTFTVTGSGSDIWGSNDGFRYVYQPLNGDGTITAKVTGVQNTDGWAKAGVMIRETLTDSSAHAFMALTSSNGAAFQRRTTTGGSSSNTNNGTTTAPYWVRLVRSGTTFTGSISSDGSIWTQIGSDTVTMGSSAYVGLAVTAHNSSLLNSSTFTNVSVSSGGSGGGSGTLLASDPFSGSTGALQGQNTGTGWSGAWTEQSGKTTVPGYNVSSGSALSFSTLKTSGNYATGGLSYESAGRSLNVSATGPFSTYLTNGLIGQSGSTLWVSALIRKDASDDQENSLTLHNSGISWCTGCASSSIGFGYFGSASNSGGLRYWGVRLGGTVFNSNVQVQVGQTAILVLRIDFSSNTSASLFVNPGSLGNGAPSSANAQATSNLAVTFQSLTYYGGDGTNQSSFDEFRIGTSYAAVTPVN</sequence>
<dbReference type="Proteomes" id="UP000287352">
    <property type="component" value="Unassembled WGS sequence"/>
</dbReference>
<evidence type="ECO:0000313" key="3">
    <source>
        <dbReference type="EMBL" id="GCE15862.1"/>
    </source>
</evidence>
<dbReference type="AlphaFoldDB" id="A0A402A9M6"/>
<dbReference type="OrthoDB" id="7783360at2"/>